<evidence type="ECO:0000256" key="2">
    <source>
        <dbReference type="PROSITE-ProRule" id="PRU00176"/>
    </source>
</evidence>
<dbReference type="Pfam" id="PF00076">
    <property type="entry name" value="RRM_1"/>
    <property type="match status" value="1"/>
</dbReference>
<proteinExistence type="predicted"/>
<dbReference type="Pfam" id="PF05918">
    <property type="entry name" value="API5"/>
    <property type="match status" value="1"/>
</dbReference>
<dbReference type="InterPro" id="IPR035979">
    <property type="entry name" value="RBD_domain_sf"/>
</dbReference>
<feature type="compositionally biased region" description="Polar residues" evidence="3">
    <location>
        <begin position="24"/>
        <end position="34"/>
    </location>
</feature>
<dbReference type="InterPro" id="IPR008383">
    <property type="entry name" value="API5"/>
</dbReference>
<gene>
    <name evidence="5" type="ORF">WJX72_002976</name>
</gene>
<dbReference type="InterPro" id="IPR000504">
    <property type="entry name" value="RRM_dom"/>
</dbReference>
<evidence type="ECO:0000256" key="3">
    <source>
        <dbReference type="SAM" id="MobiDB-lite"/>
    </source>
</evidence>
<dbReference type="CDD" id="cd00590">
    <property type="entry name" value="RRM_SF"/>
    <property type="match status" value="1"/>
</dbReference>
<dbReference type="InterPro" id="IPR012677">
    <property type="entry name" value="Nucleotide-bd_a/b_plait_sf"/>
</dbReference>
<reference evidence="5 6" key="1">
    <citation type="journal article" date="2024" name="Nat. Commun.">
        <title>Phylogenomics reveals the evolutionary origins of lichenization in chlorophyte algae.</title>
        <authorList>
            <person name="Puginier C."/>
            <person name="Libourel C."/>
            <person name="Otte J."/>
            <person name="Skaloud P."/>
            <person name="Haon M."/>
            <person name="Grisel S."/>
            <person name="Petersen M."/>
            <person name="Berrin J.G."/>
            <person name="Delaux P.M."/>
            <person name="Dal Grande F."/>
            <person name="Keller J."/>
        </authorList>
    </citation>
    <scope>NUCLEOTIDE SEQUENCE [LARGE SCALE GENOMIC DNA]</scope>
    <source>
        <strain evidence="5 6">SAG 2043</strain>
    </source>
</reference>
<accession>A0AAW1PG07</accession>
<evidence type="ECO:0000256" key="1">
    <source>
        <dbReference type="ARBA" id="ARBA00022884"/>
    </source>
</evidence>
<evidence type="ECO:0000313" key="6">
    <source>
        <dbReference type="Proteomes" id="UP001489004"/>
    </source>
</evidence>
<dbReference type="GO" id="GO:0003723">
    <property type="term" value="F:RNA binding"/>
    <property type="evidence" value="ECO:0007669"/>
    <property type="project" value="UniProtKB-UniRule"/>
</dbReference>
<dbReference type="SMART" id="SM00360">
    <property type="entry name" value="RRM"/>
    <property type="match status" value="1"/>
</dbReference>
<evidence type="ECO:0000313" key="5">
    <source>
        <dbReference type="EMBL" id="KAK9808750.1"/>
    </source>
</evidence>
<dbReference type="PANTHER" id="PTHR23189">
    <property type="entry name" value="RNA RECOGNITION MOTIF-CONTAINING"/>
    <property type="match status" value="1"/>
</dbReference>
<sequence length="747" mass="79921">MIDKPTPTPKRQRQFEDPPRPSSKKQATNVGPQSDQRELYRAEITRVYKSYNVLLDPPSQEQALVAFQGLLTAAQGSCGARRLAARLVPKFLDRFPSLLDASATCLLGLVCSPPAADHRSAVKAAFAAAAAADALQGLVTLCKAALTAADGEAVVTRVVFFLLRRCGPAQPKNHSNGTRERDGGGREVDDASQVLLSAFTGACRVVLSALLKALQDGPEMQAGAEHFITKQLLGASQEPQGALGSKAHSNGSASPAQVSKIPGKTSRSGVCRAAQILSQHPDTHRLLLDAVKHAPKGSSTDQLSQMDHLHRPAESQSHRGLLNLLWDHPSLVTKWADQRPMLGRAHLSVIYLAPDRQDQVYVTFTDIRDAAVCYERMSGEAIWGGRPLQVRFCEYEPGGTATARSGEQAQLHVWVGGVRSSSGEEEVMRTLAEARVMMPQNVLRVAGAKPGLVLQFASSRSVGPAVAALRLRVSKPASPPAKPPPPAPAMREPECRTLWVGQVGPEVDEEDILQAFRRYGNVVGHKFLRRSHCAFIDFDKPSAAAAAKNALVGARFGPCQIRLEFKDERRPGGGGPVGPSFRGAGDEPRRPYSPPGGPPHRDSFVGSFRDGYSRDAGPRGRAPLREDPLPGRPPHRVSHPPASQRTSPSGPPGIWGRSRERSPPSPGHWWGGPSPGRPSDTPSHRQSQWDTGSDQLPRSTGRTSKWGPATGTPSAESTPAGDTGSKWGPAVADSVLPPGMSSRLGPV</sequence>
<feature type="region of interest" description="Disordered" evidence="3">
    <location>
        <begin position="238"/>
        <end position="265"/>
    </location>
</feature>
<organism evidence="5 6">
    <name type="scientific">[Myrmecia] bisecta</name>
    <dbReference type="NCBI Taxonomy" id="41462"/>
    <lineage>
        <taxon>Eukaryota</taxon>
        <taxon>Viridiplantae</taxon>
        <taxon>Chlorophyta</taxon>
        <taxon>core chlorophytes</taxon>
        <taxon>Trebouxiophyceae</taxon>
        <taxon>Trebouxiales</taxon>
        <taxon>Trebouxiaceae</taxon>
        <taxon>Myrmecia</taxon>
    </lineage>
</organism>
<feature type="compositionally biased region" description="Polar residues" evidence="3">
    <location>
        <begin position="247"/>
        <end position="257"/>
    </location>
</feature>
<feature type="region of interest" description="Disordered" evidence="3">
    <location>
        <begin position="1"/>
        <end position="36"/>
    </location>
</feature>
<dbReference type="Gene3D" id="3.30.70.330">
    <property type="match status" value="1"/>
</dbReference>
<dbReference type="EMBL" id="JALJOR010000011">
    <property type="protein sequence ID" value="KAK9808750.1"/>
    <property type="molecule type" value="Genomic_DNA"/>
</dbReference>
<dbReference type="AlphaFoldDB" id="A0AAW1PG07"/>
<keyword evidence="1 2" id="KW-0694">RNA-binding</keyword>
<keyword evidence="6" id="KW-1185">Reference proteome</keyword>
<name>A0AAW1PG07_9CHLO</name>
<feature type="compositionally biased region" description="Polar residues" evidence="3">
    <location>
        <begin position="680"/>
        <end position="703"/>
    </location>
</feature>
<protein>
    <recommendedName>
        <fullName evidence="4">RRM domain-containing protein</fullName>
    </recommendedName>
</protein>
<feature type="compositionally biased region" description="Basic and acidic residues" evidence="3">
    <location>
        <begin position="611"/>
        <end position="629"/>
    </location>
</feature>
<feature type="region of interest" description="Disordered" evidence="3">
    <location>
        <begin position="565"/>
        <end position="747"/>
    </location>
</feature>
<dbReference type="Proteomes" id="UP001489004">
    <property type="component" value="Unassembled WGS sequence"/>
</dbReference>
<evidence type="ECO:0000259" key="4">
    <source>
        <dbReference type="PROSITE" id="PS50102"/>
    </source>
</evidence>
<feature type="domain" description="RRM" evidence="4">
    <location>
        <begin position="496"/>
        <end position="568"/>
    </location>
</feature>
<dbReference type="PROSITE" id="PS50102">
    <property type="entry name" value="RRM"/>
    <property type="match status" value="1"/>
</dbReference>
<comment type="caution">
    <text evidence="5">The sequence shown here is derived from an EMBL/GenBank/DDBJ whole genome shotgun (WGS) entry which is preliminary data.</text>
</comment>
<dbReference type="SUPFAM" id="SSF54928">
    <property type="entry name" value="RNA-binding domain, RBD"/>
    <property type="match status" value="2"/>
</dbReference>